<dbReference type="RefSeq" id="WP_284062759.1">
    <property type="nucleotide sequence ID" value="NZ_CP126158.1"/>
</dbReference>
<keyword evidence="4" id="KW-1185">Reference proteome</keyword>
<accession>A0ABD5T982</accession>
<evidence type="ECO:0000313" key="3">
    <source>
        <dbReference type="EMBL" id="MFC6785942.1"/>
    </source>
</evidence>
<feature type="region of interest" description="Disordered" evidence="1">
    <location>
        <begin position="1"/>
        <end position="39"/>
    </location>
</feature>
<gene>
    <name evidence="3" type="ORF">ACFQFD_08115</name>
</gene>
<reference evidence="3 4" key="1">
    <citation type="journal article" date="2019" name="Int. J. Syst. Evol. Microbiol.">
        <title>The Global Catalogue of Microorganisms (GCM) 10K type strain sequencing project: providing services to taxonomists for standard genome sequencing and annotation.</title>
        <authorList>
            <consortium name="The Broad Institute Genomics Platform"/>
            <consortium name="The Broad Institute Genome Sequencing Center for Infectious Disease"/>
            <person name="Wu L."/>
            <person name="Ma J."/>
        </authorList>
    </citation>
    <scope>NUCLEOTIDE SEQUENCE [LARGE SCALE GENOMIC DNA]</scope>
    <source>
        <strain evidence="3 4">SYNS20</strain>
    </source>
</reference>
<evidence type="ECO:0000259" key="2">
    <source>
        <dbReference type="Pfam" id="PF18545"/>
    </source>
</evidence>
<dbReference type="InterPro" id="IPR040624">
    <property type="entry name" value="HalOD1"/>
</dbReference>
<name>A0ABD5T982_9EURY</name>
<evidence type="ECO:0000256" key="1">
    <source>
        <dbReference type="SAM" id="MobiDB-lite"/>
    </source>
</evidence>
<sequence length="135" mass="14109">MTNSEKDGRCPTQDSGDTGSAGNGDDAEDSRGVGTAEQLEGVHADDVLLRYLPGDDSYAAGFDPAAVPPSYLVPVAVAALRGVAVDALPPLHYSLDPTALDRLCHNDDASVTFVYADYQIAVESAGELRVRTQTA</sequence>
<feature type="domain" description="Halobacterial output" evidence="2">
    <location>
        <begin position="68"/>
        <end position="131"/>
    </location>
</feature>
<dbReference type="Proteomes" id="UP001596443">
    <property type="component" value="Unassembled WGS sequence"/>
</dbReference>
<protein>
    <submittedName>
        <fullName evidence="3">HalOD1 output domain-containing protein</fullName>
    </submittedName>
</protein>
<dbReference type="EMBL" id="JBHSWX010000012">
    <property type="protein sequence ID" value="MFC6785942.1"/>
    <property type="molecule type" value="Genomic_DNA"/>
</dbReference>
<proteinExistence type="predicted"/>
<comment type="caution">
    <text evidence="3">The sequence shown here is derived from an EMBL/GenBank/DDBJ whole genome shotgun (WGS) entry which is preliminary data.</text>
</comment>
<dbReference type="GeneID" id="81209004"/>
<organism evidence="3 4">
    <name type="scientific">Halobaculum halobium</name>
    <dbReference type="NCBI Taxonomy" id="3032281"/>
    <lineage>
        <taxon>Archaea</taxon>
        <taxon>Methanobacteriati</taxon>
        <taxon>Methanobacteriota</taxon>
        <taxon>Stenosarchaea group</taxon>
        <taxon>Halobacteria</taxon>
        <taxon>Halobacteriales</taxon>
        <taxon>Haloferacaceae</taxon>
        <taxon>Halobaculum</taxon>
    </lineage>
</organism>
<dbReference type="AlphaFoldDB" id="A0ABD5T982"/>
<dbReference type="Pfam" id="PF18545">
    <property type="entry name" value="HalOD1"/>
    <property type="match status" value="1"/>
</dbReference>
<evidence type="ECO:0000313" key="4">
    <source>
        <dbReference type="Proteomes" id="UP001596443"/>
    </source>
</evidence>